<proteinExistence type="predicted"/>
<dbReference type="OrthoDB" id="431029at2759"/>
<keyword evidence="3" id="KW-1185">Reference proteome</keyword>
<feature type="transmembrane region" description="Helical" evidence="1">
    <location>
        <begin position="352"/>
        <end position="370"/>
    </location>
</feature>
<feature type="transmembrane region" description="Helical" evidence="1">
    <location>
        <begin position="128"/>
        <end position="149"/>
    </location>
</feature>
<keyword evidence="1" id="KW-0812">Transmembrane</keyword>
<feature type="transmembrane region" description="Helical" evidence="1">
    <location>
        <begin position="228"/>
        <end position="246"/>
    </location>
</feature>
<accession>A0A812RG50</accession>
<feature type="transmembrane region" description="Helical" evidence="1">
    <location>
        <begin position="97"/>
        <end position="116"/>
    </location>
</feature>
<keyword evidence="1" id="KW-0472">Membrane</keyword>
<feature type="transmembrane region" description="Helical" evidence="1">
    <location>
        <begin position="188"/>
        <end position="207"/>
    </location>
</feature>
<protein>
    <submittedName>
        <fullName evidence="2">FOLD2 protein</fullName>
    </submittedName>
</protein>
<sequence length="371" mass="41138">MQQQVVASCILGSAFAANKPTPLIASVSGPTAEVRLLQPSRRVLSVSAAAAVGEAIQIDRQRIYSTRQAPHDLGPRQRTPRPNGTISGTRGWIDLVLMTYFCGGALSMTRMVILLAQTATLGFHWQPFIIPAAAGFAFIPLGWAGYLVFSGRGTCSYTNSALNFIIPVSDLPACGGRSYNFPEFLVELVTLSALFSSIYVIFLSRYFKAQFAWYTEPNASWLLLGCKLLRILGVSAMIGLVGVAWIPTHFYKLIHRTAAYVFFLASIWMLFLYGLLVACLPDACRRPFMLPVAVGTVLWISMTIYGVQFTFNFCDRICGGGDFSQEPHTVQMQKEELLLYEKYRWCLSLESVAEWLIVAMYAFWVLLAPAT</sequence>
<dbReference type="EMBL" id="CAJNDS010002335">
    <property type="protein sequence ID" value="CAE7437714.1"/>
    <property type="molecule type" value="Genomic_DNA"/>
</dbReference>
<keyword evidence="1" id="KW-1133">Transmembrane helix</keyword>
<evidence type="ECO:0000313" key="3">
    <source>
        <dbReference type="Proteomes" id="UP000604046"/>
    </source>
</evidence>
<name>A0A812RG50_9DINO</name>
<evidence type="ECO:0000313" key="2">
    <source>
        <dbReference type="EMBL" id="CAE7437714.1"/>
    </source>
</evidence>
<gene>
    <name evidence="2" type="primary">FOLD2</name>
    <name evidence="2" type="ORF">SNAT2548_LOCUS23787</name>
</gene>
<reference evidence="2" key="1">
    <citation type="submission" date="2021-02" db="EMBL/GenBank/DDBJ databases">
        <authorList>
            <person name="Dougan E. K."/>
            <person name="Rhodes N."/>
            <person name="Thang M."/>
            <person name="Chan C."/>
        </authorList>
    </citation>
    <scope>NUCLEOTIDE SEQUENCE</scope>
</reference>
<feature type="transmembrane region" description="Helical" evidence="1">
    <location>
        <begin position="288"/>
        <end position="307"/>
    </location>
</feature>
<evidence type="ECO:0000256" key="1">
    <source>
        <dbReference type="SAM" id="Phobius"/>
    </source>
</evidence>
<comment type="caution">
    <text evidence="2">The sequence shown here is derived from an EMBL/GenBank/DDBJ whole genome shotgun (WGS) entry which is preliminary data.</text>
</comment>
<dbReference type="AlphaFoldDB" id="A0A812RG50"/>
<feature type="transmembrane region" description="Helical" evidence="1">
    <location>
        <begin position="258"/>
        <end position="276"/>
    </location>
</feature>
<dbReference type="Proteomes" id="UP000604046">
    <property type="component" value="Unassembled WGS sequence"/>
</dbReference>
<organism evidence="2 3">
    <name type="scientific">Symbiodinium natans</name>
    <dbReference type="NCBI Taxonomy" id="878477"/>
    <lineage>
        <taxon>Eukaryota</taxon>
        <taxon>Sar</taxon>
        <taxon>Alveolata</taxon>
        <taxon>Dinophyceae</taxon>
        <taxon>Suessiales</taxon>
        <taxon>Symbiodiniaceae</taxon>
        <taxon>Symbiodinium</taxon>
    </lineage>
</organism>